<evidence type="ECO:0000313" key="1">
    <source>
        <dbReference type="EMBL" id="KKK62959.1"/>
    </source>
</evidence>
<gene>
    <name evidence="1" type="ORF">LCGC14_2999110</name>
</gene>
<reference evidence="1" key="1">
    <citation type="journal article" date="2015" name="Nature">
        <title>Complex archaea that bridge the gap between prokaryotes and eukaryotes.</title>
        <authorList>
            <person name="Spang A."/>
            <person name="Saw J.H."/>
            <person name="Jorgensen S.L."/>
            <person name="Zaremba-Niedzwiedzka K."/>
            <person name="Martijn J."/>
            <person name="Lind A.E."/>
            <person name="van Eijk R."/>
            <person name="Schleper C."/>
            <person name="Guy L."/>
            <person name="Ettema T.J."/>
        </authorList>
    </citation>
    <scope>NUCLEOTIDE SEQUENCE</scope>
</reference>
<sequence length="30" mass="3357">MAIQEVSAERLKEVTDKIVSQLDQVVIGQE</sequence>
<name>A0A0F8Z969_9ZZZZ</name>
<feature type="non-terminal residue" evidence="1">
    <location>
        <position position="30"/>
    </location>
</feature>
<dbReference type="EMBL" id="LAZR01061742">
    <property type="protein sequence ID" value="KKK62959.1"/>
    <property type="molecule type" value="Genomic_DNA"/>
</dbReference>
<protein>
    <submittedName>
        <fullName evidence="1">Uncharacterized protein</fullName>
    </submittedName>
</protein>
<accession>A0A0F8Z969</accession>
<comment type="caution">
    <text evidence="1">The sequence shown here is derived from an EMBL/GenBank/DDBJ whole genome shotgun (WGS) entry which is preliminary data.</text>
</comment>
<proteinExistence type="predicted"/>
<dbReference type="AlphaFoldDB" id="A0A0F8Z969"/>
<organism evidence="1">
    <name type="scientific">marine sediment metagenome</name>
    <dbReference type="NCBI Taxonomy" id="412755"/>
    <lineage>
        <taxon>unclassified sequences</taxon>
        <taxon>metagenomes</taxon>
        <taxon>ecological metagenomes</taxon>
    </lineage>
</organism>